<dbReference type="PROSITE" id="PS51257">
    <property type="entry name" value="PROKAR_LIPOPROTEIN"/>
    <property type="match status" value="1"/>
</dbReference>
<evidence type="ECO:0000259" key="1">
    <source>
        <dbReference type="Pfam" id="PF11706"/>
    </source>
</evidence>
<dbReference type="Proteomes" id="UP000323380">
    <property type="component" value="Unassembled WGS sequence"/>
</dbReference>
<dbReference type="STRING" id="1220554.GCA_001552135_03487"/>
<gene>
    <name evidence="2" type="ORF">FXF69_11390</name>
</gene>
<protein>
    <submittedName>
        <fullName evidence="2">CGNR zinc finger domain-containing protein</fullName>
    </submittedName>
</protein>
<sequence>MWTCRRRTAACSSGSAPRKPCNGYSPSVAITGGCAVHLALADYAPAAELANDLVRTSPTVHGTEDLPGRDALAAFLDGYGYDLRAPADDDVRDVHLLRREVRGIIETETAEQAVAGASVLLGRAGRAPVLRRVDDGRWRWHVPTAPDAPLAAELAAVAAVGIAGTVRALGHDRFRACAAPGCRGVFADVSRAGRRRYCTPELCGNRLNVANHRARHRTAAP</sequence>
<dbReference type="PANTHER" id="PTHR35525:SF3">
    <property type="entry name" value="BLL6575 PROTEIN"/>
    <property type="match status" value="1"/>
</dbReference>
<dbReference type="Gene3D" id="1.10.3300.10">
    <property type="entry name" value="Jann2411-like domain"/>
    <property type="match status" value="1"/>
</dbReference>
<reference evidence="2 3" key="1">
    <citation type="submission" date="2019-08" db="EMBL/GenBank/DDBJ databases">
        <title>Actinomadura sp. nov. CYP1-5 isolated from mountain soil.</title>
        <authorList>
            <person name="Songsumanus A."/>
            <person name="Kuncharoen N."/>
            <person name="Kudo T."/>
            <person name="Yuki M."/>
            <person name="Igarashi Y."/>
            <person name="Tanasupawat S."/>
        </authorList>
    </citation>
    <scope>NUCLEOTIDE SEQUENCE [LARGE SCALE GENOMIC DNA]</scope>
    <source>
        <strain evidence="2 3">JCM 14158</strain>
    </source>
</reference>
<dbReference type="InterPro" id="IPR010852">
    <property type="entry name" value="ABATE"/>
</dbReference>
<evidence type="ECO:0000313" key="3">
    <source>
        <dbReference type="Proteomes" id="UP000323380"/>
    </source>
</evidence>
<organism evidence="2 3">
    <name type="scientific">Actinomadura chibensis</name>
    <dbReference type="NCBI Taxonomy" id="392828"/>
    <lineage>
        <taxon>Bacteria</taxon>
        <taxon>Bacillati</taxon>
        <taxon>Actinomycetota</taxon>
        <taxon>Actinomycetes</taxon>
        <taxon>Streptosporangiales</taxon>
        <taxon>Thermomonosporaceae</taxon>
        <taxon>Actinomadura</taxon>
    </lineage>
</organism>
<keyword evidence="3" id="KW-1185">Reference proteome</keyword>
<dbReference type="AlphaFoldDB" id="A0A5D0P030"/>
<dbReference type="SUPFAM" id="SSF160904">
    <property type="entry name" value="Jann2411-like"/>
    <property type="match status" value="1"/>
</dbReference>
<comment type="caution">
    <text evidence="2">The sequence shown here is derived from an EMBL/GenBank/DDBJ whole genome shotgun (WGS) entry which is preliminary data.</text>
</comment>
<dbReference type="PANTHER" id="PTHR35525">
    <property type="entry name" value="BLL6575 PROTEIN"/>
    <property type="match status" value="1"/>
</dbReference>
<feature type="domain" description="Zinc finger CGNR" evidence="1">
    <location>
        <begin position="173"/>
        <end position="216"/>
    </location>
</feature>
<dbReference type="InterPro" id="IPR021005">
    <property type="entry name" value="Znf_CGNR"/>
</dbReference>
<dbReference type="EMBL" id="VSFG01000001">
    <property type="protein sequence ID" value="TYB49641.1"/>
    <property type="molecule type" value="Genomic_DNA"/>
</dbReference>
<dbReference type="Pfam" id="PF11706">
    <property type="entry name" value="zf-CGNR"/>
    <property type="match status" value="1"/>
</dbReference>
<dbReference type="InterPro" id="IPR023286">
    <property type="entry name" value="ABATE_dom_sf"/>
</dbReference>
<dbReference type="Pfam" id="PF07336">
    <property type="entry name" value="ABATE"/>
    <property type="match status" value="1"/>
</dbReference>
<evidence type="ECO:0000313" key="2">
    <source>
        <dbReference type="EMBL" id="TYB49641.1"/>
    </source>
</evidence>
<name>A0A5D0P030_9ACTN</name>
<proteinExistence type="predicted"/>
<accession>A0A5D0P030</accession>